<dbReference type="GO" id="GO:0008757">
    <property type="term" value="F:S-adenosylmethionine-dependent methyltransferase activity"/>
    <property type="evidence" value="ECO:0007669"/>
    <property type="project" value="UniProtKB-ARBA"/>
</dbReference>
<feature type="region of interest" description="Disordered" evidence="6">
    <location>
        <begin position="647"/>
        <end position="717"/>
    </location>
</feature>
<keyword evidence="2" id="KW-0677">Repeat</keyword>
<keyword evidence="1" id="KW-0479">Metal-binding</keyword>
<feature type="domain" description="C2H2-type" evidence="7">
    <location>
        <begin position="537"/>
        <end position="565"/>
    </location>
</feature>
<feature type="compositionally biased region" description="Low complexity" evidence="6">
    <location>
        <begin position="1300"/>
        <end position="1317"/>
    </location>
</feature>
<keyword evidence="9" id="KW-1185">Reference proteome</keyword>
<dbReference type="InterPro" id="IPR046341">
    <property type="entry name" value="SET_dom_sf"/>
</dbReference>
<dbReference type="STRING" id="1661398.A0A482VCC1"/>
<feature type="domain" description="C2H2-type" evidence="7">
    <location>
        <begin position="568"/>
        <end position="595"/>
    </location>
</feature>
<dbReference type="InterPro" id="IPR036236">
    <property type="entry name" value="Znf_C2H2_sf"/>
</dbReference>
<dbReference type="GO" id="GO:0008170">
    <property type="term" value="F:N-methyltransferase activity"/>
    <property type="evidence" value="ECO:0007669"/>
    <property type="project" value="UniProtKB-ARBA"/>
</dbReference>
<feature type="domain" description="C2H2-type" evidence="7">
    <location>
        <begin position="443"/>
        <end position="471"/>
    </location>
</feature>
<dbReference type="OrthoDB" id="6369905at2759"/>
<feature type="compositionally biased region" description="Polar residues" evidence="6">
    <location>
        <begin position="12"/>
        <end position="22"/>
    </location>
</feature>
<evidence type="ECO:0000256" key="2">
    <source>
        <dbReference type="ARBA" id="ARBA00022737"/>
    </source>
</evidence>
<evidence type="ECO:0000256" key="4">
    <source>
        <dbReference type="ARBA" id="ARBA00022833"/>
    </source>
</evidence>
<feature type="domain" description="C2H2-type" evidence="7">
    <location>
        <begin position="472"/>
        <end position="499"/>
    </location>
</feature>
<dbReference type="InterPro" id="IPR001214">
    <property type="entry name" value="SET_dom"/>
</dbReference>
<feature type="region of interest" description="Disordered" evidence="6">
    <location>
        <begin position="1295"/>
        <end position="1317"/>
    </location>
</feature>
<evidence type="ECO:0000256" key="6">
    <source>
        <dbReference type="SAM" id="MobiDB-lite"/>
    </source>
</evidence>
<evidence type="ECO:0000256" key="1">
    <source>
        <dbReference type="ARBA" id="ARBA00022723"/>
    </source>
</evidence>
<evidence type="ECO:0000256" key="5">
    <source>
        <dbReference type="PROSITE-ProRule" id="PRU00042"/>
    </source>
</evidence>
<feature type="region of interest" description="Disordered" evidence="6">
    <location>
        <begin position="917"/>
        <end position="962"/>
    </location>
</feature>
<gene>
    <name evidence="8" type="ORF">BDFB_005912</name>
</gene>
<proteinExistence type="predicted"/>
<feature type="compositionally biased region" description="Polar residues" evidence="6">
    <location>
        <begin position="656"/>
        <end position="667"/>
    </location>
</feature>
<feature type="region of interest" description="Disordered" evidence="6">
    <location>
        <begin position="171"/>
        <end position="231"/>
    </location>
</feature>
<evidence type="ECO:0000313" key="9">
    <source>
        <dbReference type="Proteomes" id="UP000292052"/>
    </source>
</evidence>
<dbReference type="InterPro" id="IPR013087">
    <property type="entry name" value="Znf_C2H2_type"/>
</dbReference>
<feature type="compositionally biased region" description="Polar residues" evidence="6">
    <location>
        <begin position="76"/>
        <end position="85"/>
    </location>
</feature>
<dbReference type="GO" id="GO:0008270">
    <property type="term" value="F:zinc ion binding"/>
    <property type="evidence" value="ECO:0007669"/>
    <property type="project" value="UniProtKB-KW"/>
</dbReference>
<dbReference type="GO" id="GO:0008276">
    <property type="term" value="F:protein methyltransferase activity"/>
    <property type="evidence" value="ECO:0007669"/>
    <property type="project" value="UniProtKB-ARBA"/>
</dbReference>
<dbReference type="Pfam" id="PF00096">
    <property type="entry name" value="zf-C2H2"/>
    <property type="match status" value="1"/>
</dbReference>
<feature type="compositionally biased region" description="Basic and acidic residues" evidence="6">
    <location>
        <begin position="1"/>
        <end position="11"/>
    </location>
</feature>
<accession>A0A482VCC1</accession>
<protein>
    <recommendedName>
        <fullName evidence="7">C2H2-type domain-containing protein</fullName>
    </recommendedName>
</protein>
<dbReference type="PANTHER" id="PTHR24379:SF121">
    <property type="entry name" value="C2H2-TYPE DOMAIN-CONTAINING PROTEIN"/>
    <property type="match status" value="1"/>
</dbReference>
<feature type="region of interest" description="Disordered" evidence="6">
    <location>
        <begin position="1"/>
        <end position="22"/>
    </location>
</feature>
<comment type="caution">
    <text evidence="8">The sequence shown here is derived from an EMBL/GenBank/DDBJ whole genome shotgun (WGS) entry which is preliminary data.</text>
</comment>
<feature type="compositionally biased region" description="Basic and acidic residues" evidence="6">
    <location>
        <begin position="222"/>
        <end position="231"/>
    </location>
</feature>
<evidence type="ECO:0000256" key="3">
    <source>
        <dbReference type="ARBA" id="ARBA00022771"/>
    </source>
</evidence>
<dbReference type="PROSITE" id="PS50157">
    <property type="entry name" value="ZINC_FINGER_C2H2_2"/>
    <property type="match status" value="6"/>
</dbReference>
<reference evidence="8 9" key="1">
    <citation type="submission" date="2017-03" db="EMBL/GenBank/DDBJ databases">
        <title>Genome of the blue death feigning beetle - Asbolus verrucosus.</title>
        <authorList>
            <person name="Rider S.D."/>
        </authorList>
    </citation>
    <scope>NUCLEOTIDE SEQUENCE [LARGE SCALE GENOMIC DNA]</scope>
    <source>
        <strain evidence="8">Butters</strain>
        <tissue evidence="8">Head and leg muscle</tissue>
    </source>
</reference>
<sequence length="1317" mass="149680">MSKKFQKETKKQVISGSGKNKLNASKIDENSALEVIVGFVNVKRWNLLKASFSCETNENFATKLLDLAQDYLNRNSCKEQNGNNNFKKRDKEQTKNKRRKNETKKDKKETPVIGNVEKVTSEVTEEQQKLVLTTNPENQPPCDISDSVNDSVLNLNSNKQEMILKPYEKNTTVSENNEEKTRKKKTFTSLDKPGKKEKLTESKKKFDHDIRKAPELGLQTDNKLDPPKAEDELNDSISRVAIKIKLCQNCSTRHIQDHCPLNYPNFIISDSVSPTDWQDKYQNLHANQSKLVKSEKENDQRNDDVDKFIFAKISLPSFLQLVETNTMHGLGVAAKIDIQEFTQFGPLIAKVVKEVDISEDSNMRDLWEICGESGNIYFNTEDLEVSNWMRFVRPANTRDEKNVTVVTRETCGGCNMTFAHPLYYRTHCSVFHDIRYSLTIRKYHCKVCGAAVLGKENIMKHAAELHNGQGAYQCQFCKKFFLRLNYLEMHRTYGCSANPHRSRPLCDFCGRKFCQPQKLKVHIKRMHSDFSEVLKEFQCKSCLKILGSRAALQRHLKEVHQKQVDGACSCVRCGKHFQNKSNLKIHMLTHSGIKPFKCVVKSCNAAFTTKQCLQFHYKKVHSFNEEVMPKIERSIDYTFEAYSGLEDQDDKKGDASNMQQNDSTTATLDEESEGDETSMDSKNMDDPSPMVESPTATAEERSPEPNPRTSPSIETYNINSVNATMKILSKGSKKWIGDQPLQSLKPDIYQMDHRISKDELSNVQLQVPEPQPYDRTKLNPTNLNDFSRHEASNASLLVEAALDSVCSEPNIDIDVSTTPNCTDALVNNLYTLAPPDTLPDVTYSETVCISEPRDINLISPSVNDHISVTDELNDELRHNQNIGMDYSGFHQEDFSPGNSPEMHHRTNFVRNYINTLSPQNQNYGQSKTVSPVPVPSPPRYDFGHGVNADHLSSDDSNGMAAQNLSLDGSGKNYVDDENNQLENEQVEAINQNDLPSSIQVVDMKDKESEENERNPKYPDDLSTEIRNKFDIDLDLRLKNYEIEGENLRTRGLYESTNDLDFRNKNYDLIDNMENRSKQYDGAIESDFRTDRNFEPLVLNSSELQGLDMSARSFHNYPNINRYHHLYPDVDRVDLRLNYSPPAPPYTHADILRVVSLDLTPPGRHSVDLSLRTHPLHQIANSRLLSEHAIQTTPHRLLDQGRLLGSDLSGRILSDHTTNRILSNNDQLTSNHLLSSDQRLLSDESRIISEQPRLLEQSRLIGDGRILASATPSGAVSPIPAFTGYSVSQSPYHPTPLAPRPHVTSPTPTPYHHYSTYY</sequence>
<feature type="compositionally biased region" description="Acidic residues" evidence="6">
    <location>
        <begin position="668"/>
        <end position="678"/>
    </location>
</feature>
<name>A0A482VCC1_ASBVE</name>
<dbReference type="Pfam" id="PF21549">
    <property type="entry name" value="PRDM2_PR"/>
    <property type="match status" value="1"/>
</dbReference>
<dbReference type="Gene3D" id="3.30.160.60">
    <property type="entry name" value="Classic Zinc Finger"/>
    <property type="match status" value="4"/>
</dbReference>
<dbReference type="EMBL" id="QDEB01115206">
    <property type="protein sequence ID" value="RZB40865.1"/>
    <property type="molecule type" value="Genomic_DNA"/>
</dbReference>
<feature type="domain" description="C2H2-type" evidence="7">
    <location>
        <begin position="504"/>
        <end position="532"/>
    </location>
</feature>
<dbReference type="SUPFAM" id="SSF57667">
    <property type="entry name" value="beta-beta-alpha zinc fingers"/>
    <property type="match status" value="3"/>
</dbReference>
<keyword evidence="3 5" id="KW-0863">Zinc-finger</keyword>
<evidence type="ECO:0000259" key="7">
    <source>
        <dbReference type="PROSITE" id="PS50157"/>
    </source>
</evidence>
<feature type="region of interest" description="Disordered" evidence="6">
    <location>
        <begin position="76"/>
        <end position="111"/>
    </location>
</feature>
<feature type="compositionally biased region" description="Polar residues" evidence="6">
    <location>
        <begin position="917"/>
        <end position="928"/>
    </location>
</feature>
<dbReference type="Proteomes" id="UP000292052">
    <property type="component" value="Unassembled WGS sequence"/>
</dbReference>
<feature type="domain" description="C2H2-type" evidence="7">
    <location>
        <begin position="596"/>
        <end position="626"/>
    </location>
</feature>
<organism evidence="8 9">
    <name type="scientific">Asbolus verrucosus</name>
    <name type="common">Desert ironclad beetle</name>
    <dbReference type="NCBI Taxonomy" id="1661398"/>
    <lineage>
        <taxon>Eukaryota</taxon>
        <taxon>Metazoa</taxon>
        <taxon>Ecdysozoa</taxon>
        <taxon>Arthropoda</taxon>
        <taxon>Hexapoda</taxon>
        <taxon>Insecta</taxon>
        <taxon>Pterygota</taxon>
        <taxon>Neoptera</taxon>
        <taxon>Endopterygota</taxon>
        <taxon>Coleoptera</taxon>
        <taxon>Polyphaga</taxon>
        <taxon>Cucujiformia</taxon>
        <taxon>Tenebrionidae</taxon>
        <taxon>Pimeliinae</taxon>
        <taxon>Asbolus</taxon>
    </lineage>
</organism>
<dbReference type="PANTHER" id="PTHR24379">
    <property type="entry name" value="KRAB AND ZINC FINGER DOMAIN-CONTAINING"/>
    <property type="match status" value="1"/>
</dbReference>
<feature type="compositionally biased region" description="Basic and acidic residues" evidence="6">
    <location>
        <begin position="192"/>
        <end position="214"/>
    </location>
</feature>
<dbReference type="Gene3D" id="2.170.270.10">
    <property type="entry name" value="SET domain"/>
    <property type="match status" value="1"/>
</dbReference>
<feature type="compositionally biased region" description="Polar residues" evidence="6">
    <location>
        <begin position="707"/>
        <end position="717"/>
    </location>
</feature>
<evidence type="ECO:0000313" key="8">
    <source>
        <dbReference type="EMBL" id="RZB40865.1"/>
    </source>
</evidence>
<dbReference type="PROSITE" id="PS00028">
    <property type="entry name" value="ZINC_FINGER_C2H2_1"/>
    <property type="match status" value="5"/>
</dbReference>
<dbReference type="SMART" id="SM00355">
    <property type="entry name" value="ZnF_C2H2"/>
    <property type="match status" value="7"/>
</dbReference>
<keyword evidence="4" id="KW-0862">Zinc</keyword>